<comment type="caution">
    <text evidence="1">The sequence shown here is derived from an EMBL/GenBank/DDBJ whole genome shotgun (WGS) entry which is preliminary data.</text>
</comment>
<gene>
    <name evidence="1" type="ORF">CfE428DRAFT_1666</name>
</gene>
<evidence type="ECO:0000313" key="2">
    <source>
        <dbReference type="Proteomes" id="UP000005824"/>
    </source>
</evidence>
<sequence>MNNLPRQATPLLAAPLDLFLPEWLTTSCPVGCCISLHKSHLL</sequence>
<proteinExistence type="predicted"/>
<reference evidence="1 2" key="1">
    <citation type="journal article" date="2011" name="J. Bacteriol.">
        <title>Genome sequence of Chthoniobacter flavus Ellin428, an aerobic heterotrophic soil bacterium.</title>
        <authorList>
            <person name="Kant R."/>
            <person name="van Passel M.W."/>
            <person name="Palva A."/>
            <person name="Lucas S."/>
            <person name="Lapidus A."/>
            <person name="Glavina Del Rio T."/>
            <person name="Dalin E."/>
            <person name="Tice H."/>
            <person name="Bruce D."/>
            <person name="Goodwin L."/>
            <person name="Pitluck S."/>
            <person name="Larimer F.W."/>
            <person name="Land M.L."/>
            <person name="Hauser L."/>
            <person name="Sangwan P."/>
            <person name="de Vos W.M."/>
            <person name="Janssen P.H."/>
            <person name="Smidt H."/>
        </authorList>
    </citation>
    <scope>NUCLEOTIDE SEQUENCE [LARGE SCALE GENOMIC DNA]</scope>
    <source>
        <strain evidence="1 2">Ellin428</strain>
    </source>
</reference>
<protein>
    <submittedName>
        <fullName evidence="1">Uncharacterized protein</fullName>
    </submittedName>
</protein>
<dbReference type="InParanoid" id="B4CYC8"/>
<dbReference type="AlphaFoldDB" id="B4CYC8"/>
<dbReference type="EMBL" id="ABVL01000004">
    <property type="protein sequence ID" value="EDY20469.1"/>
    <property type="molecule type" value="Genomic_DNA"/>
</dbReference>
<dbReference type="Proteomes" id="UP000005824">
    <property type="component" value="Unassembled WGS sequence"/>
</dbReference>
<name>B4CYC8_9BACT</name>
<evidence type="ECO:0000313" key="1">
    <source>
        <dbReference type="EMBL" id="EDY20469.1"/>
    </source>
</evidence>
<organism evidence="1 2">
    <name type="scientific">Chthoniobacter flavus Ellin428</name>
    <dbReference type="NCBI Taxonomy" id="497964"/>
    <lineage>
        <taxon>Bacteria</taxon>
        <taxon>Pseudomonadati</taxon>
        <taxon>Verrucomicrobiota</taxon>
        <taxon>Spartobacteria</taxon>
        <taxon>Chthoniobacterales</taxon>
        <taxon>Chthoniobacteraceae</taxon>
        <taxon>Chthoniobacter</taxon>
    </lineage>
</organism>
<keyword evidence="2" id="KW-1185">Reference proteome</keyword>
<dbReference type="STRING" id="497964.CfE428DRAFT_1666"/>
<accession>B4CYC8</accession>